<dbReference type="EMBL" id="CADEBC010000558">
    <property type="protein sequence ID" value="CAB3252724.1"/>
    <property type="molecule type" value="Genomic_DNA"/>
</dbReference>
<organism evidence="2 3">
    <name type="scientific">Arctia plantaginis</name>
    <name type="common">Wood tiger moth</name>
    <name type="synonym">Phalaena plantaginis</name>
    <dbReference type="NCBI Taxonomy" id="874455"/>
    <lineage>
        <taxon>Eukaryota</taxon>
        <taxon>Metazoa</taxon>
        <taxon>Ecdysozoa</taxon>
        <taxon>Arthropoda</taxon>
        <taxon>Hexapoda</taxon>
        <taxon>Insecta</taxon>
        <taxon>Pterygota</taxon>
        <taxon>Neoptera</taxon>
        <taxon>Endopterygota</taxon>
        <taxon>Lepidoptera</taxon>
        <taxon>Glossata</taxon>
        <taxon>Ditrysia</taxon>
        <taxon>Noctuoidea</taxon>
        <taxon>Erebidae</taxon>
        <taxon>Arctiinae</taxon>
        <taxon>Arctia</taxon>
    </lineage>
</organism>
<evidence type="ECO:0000259" key="1">
    <source>
        <dbReference type="PROSITE" id="PS51029"/>
    </source>
</evidence>
<comment type="caution">
    <text evidence="2">The sequence shown here is derived from an EMBL/GenBank/DDBJ whole genome shotgun (WGS) entry which is preliminary data.</text>
</comment>
<dbReference type="PANTHER" id="PTHR21505:SF12">
    <property type="entry name" value="MADF DOMAIN-CONTAINING PROTEIN-RELATED"/>
    <property type="match status" value="1"/>
</dbReference>
<dbReference type="OrthoDB" id="8195247at2759"/>
<dbReference type="SMART" id="SM00595">
    <property type="entry name" value="MADF"/>
    <property type="match status" value="1"/>
</dbReference>
<dbReference type="AlphaFoldDB" id="A0A8S1AVT6"/>
<gene>
    <name evidence="2" type="ORF">APLA_LOCUS13654</name>
</gene>
<accession>A0A8S1AVT6</accession>
<dbReference type="Pfam" id="PF10545">
    <property type="entry name" value="MADF_DNA_bdg"/>
    <property type="match status" value="1"/>
</dbReference>
<feature type="domain" description="MADF" evidence="1">
    <location>
        <begin position="12"/>
        <end position="105"/>
    </location>
</feature>
<evidence type="ECO:0000313" key="3">
    <source>
        <dbReference type="Proteomes" id="UP000494106"/>
    </source>
</evidence>
<dbReference type="InterPro" id="IPR006578">
    <property type="entry name" value="MADF-dom"/>
</dbReference>
<protein>
    <recommendedName>
        <fullName evidence="1">MADF domain-containing protein</fullName>
    </recommendedName>
</protein>
<dbReference type="Proteomes" id="UP000494106">
    <property type="component" value="Unassembled WGS sequence"/>
</dbReference>
<reference evidence="2 3" key="1">
    <citation type="submission" date="2020-04" db="EMBL/GenBank/DDBJ databases">
        <authorList>
            <person name="Wallbank WR R."/>
            <person name="Pardo Diaz C."/>
            <person name="Kozak K."/>
            <person name="Martin S."/>
            <person name="Jiggins C."/>
            <person name="Moest M."/>
            <person name="Warren A I."/>
            <person name="Byers J.R.P. K."/>
            <person name="Montejo-Kovacevich G."/>
            <person name="Yen C E."/>
        </authorList>
    </citation>
    <scope>NUCLEOTIDE SEQUENCE [LARGE SCALE GENOMIC DNA]</scope>
</reference>
<sequence>MAKEKEREAWTKTIDLFRELSYLWDKKHKEYFNRDMRQEAFKMLLQLFNEETGKNTTLADFKKKLENMRTTYGRELKKVNASKQTGSGSNDIYVPSVWYYRLSSRNRGDDGAMPTWYGYFG</sequence>
<evidence type="ECO:0000313" key="2">
    <source>
        <dbReference type="EMBL" id="CAB3252724.1"/>
    </source>
</evidence>
<keyword evidence="3" id="KW-1185">Reference proteome</keyword>
<dbReference type="PROSITE" id="PS51029">
    <property type="entry name" value="MADF"/>
    <property type="match status" value="1"/>
</dbReference>
<proteinExistence type="predicted"/>
<name>A0A8S1AVT6_ARCPL</name>
<dbReference type="PANTHER" id="PTHR21505">
    <property type="entry name" value="MADF DOMAIN-CONTAINING PROTEIN-RELATED"/>
    <property type="match status" value="1"/>
</dbReference>